<dbReference type="Proteomes" id="UP000324222">
    <property type="component" value="Unassembled WGS sequence"/>
</dbReference>
<gene>
    <name evidence="1" type="ORF">E2C01_006092</name>
</gene>
<proteinExistence type="predicted"/>
<accession>A0A5B7CVF5</accession>
<organism evidence="1 2">
    <name type="scientific">Portunus trituberculatus</name>
    <name type="common">Swimming crab</name>
    <name type="synonym">Neptunus trituberculatus</name>
    <dbReference type="NCBI Taxonomy" id="210409"/>
    <lineage>
        <taxon>Eukaryota</taxon>
        <taxon>Metazoa</taxon>
        <taxon>Ecdysozoa</taxon>
        <taxon>Arthropoda</taxon>
        <taxon>Crustacea</taxon>
        <taxon>Multicrustacea</taxon>
        <taxon>Malacostraca</taxon>
        <taxon>Eumalacostraca</taxon>
        <taxon>Eucarida</taxon>
        <taxon>Decapoda</taxon>
        <taxon>Pleocyemata</taxon>
        <taxon>Brachyura</taxon>
        <taxon>Eubrachyura</taxon>
        <taxon>Portunoidea</taxon>
        <taxon>Portunidae</taxon>
        <taxon>Portuninae</taxon>
        <taxon>Portunus</taxon>
    </lineage>
</organism>
<reference evidence="1 2" key="1">
    <citation type="submission" date="2019-05" db="EMBL/GenBank/DDBJ databases">
        <title>Another draft genome of Portunus trituberculatus and its Hox gene families provides insights of decapod evolution.</title>
        <authorList>
            <person name="Jeong J.-H."/>
            <person name="Song I."/>
            <person name="Kim S."/>
            <person name="Choi T."/>
            <person name="Kim D."/>
            <person name="Ryu S."/>
            <person name="Kim W."/>
        </authorList>
    </citation>
    <scope>NUCLEOTIDE SEQUENCE [LARGE SCALE GENOMIC DNA]</scope>
    <source>
        <tissue evidence="1">Muscle</tissue>
    </source>
</reference>
<comment type="caution">
    <text evidence="1">The sequence shown here is derived from an EMBL/GenBank/DDBJ whole genome shotgun (WGS) entry which is preliminary data.</text>
</comment>
<evidence type="ECO:0000313" key="2">
    <source>
        <dbReference type="Proteomes" id="UP000324222"/>
    </source>
</evidence>
<dbReference type="AlphaFoldDB" id="A0A5B7CVF5"/>
<keyword evidence="2" id="KW-1185">Reference proteome</keyword>
<sequence length="72" mass="7931">MSNIPPCSEFRKGSQVSQCLVSPPRRVSGEDCELHYGFGDSEALRVSLDKCDEEVVDTYLNDNLLPATPSKV</sequence>
<dbReference type="EMBL" id="VSRR010000275">
    <property type="protein sequence ID" value="MPC13360.1"/>
    <property type="molecule type" value="Genomic_DNA"/>
</dbReference>
<protein>
    <submittedName>
        <fullName evidence="1">Uncharacterized protein</fullName>
    </submittedName>
</protein>
<name>A0A5B7CVF5_PORTR</name>
<evidence type="ECO:0000313" key="1">
    <source>
        <dbReference type="EMBL" id="MPC13360.1"/>
    </source>
</evidence>